<reference evidence="3" key="1">
    <citation type="submission" date="2016-10" db="EMBL/GenBank/DDBJ databases">
        <authorList>
            <person name="Varghese N."/>
            <person name="Submissions S."/>
        </authorList>
    </citation>
    <scope>NUCLEOTIDE SEQUENCE [LARGE SCALE GENOMIC DNA]</scope>
    <source>
        <strain evidence="3">DSM 26922</strain>
    </source>
</reference>
<protein>
    <submittedName>
        <fullName evidence="2">Transcriptional regulator, BadM/Rrf2 family</fullName>
    </submittedName>
</protein>
<evidence type="ECO:0000256" key="1">
    <source>
        <dbReference type="ARBA" id="ARBA00023125"/>
    </source>
</evidence>
<dbReference type="InterPro" id="IPR036388">
    <property type="entry name" value="WH-like_DNA-bd_sf"/>
</dbReference>
<sequence>MLIFGMQLDKFTDYGLRALIYLRLCGARRASVAEIAAKFHLSEHHLSKVATALAADGFVVSSRGRAGGLSLAKPARDISIGAVVRRLTRNVAVAECFAQNGACAISPACGLRGPLAEAQEAFFKVLDGYNLADVSGQGAALSKLLGVDDPSALDETV</sequence>
<evidence type="ECO:0000313" key="2">
    <source>
        <dbReference type="EMBL" id="SDW09928.1"/>
    </source>
</evidence>
<dbReference type="PANTHER" id="PTHR33221:SF4">
    <property type="entry name" value="HTH-TYPE TRANSCRIPTIONAL REPRESSOR NSRR"/>
    <property type="match status" value="1"/>
</dbReference>
<dbReference type="InterPro" id="IPR000944">
    <property type="entry name" value="Tscrpt_reg_Rrf2"/>
</dbReference>
<organism evidence="2 3">
    <name type="scientific">Litoreibacter albidus</name>
    <dbReference type="NCBI Taxonomy" id="670155"/>
    <lineage>
        <taxon>Bacteria</taxon>
        <taxon>Pseudomonadati</taxon>
        <taxon>Pseudomonadota</taxon>
        <taxon>Alphaproteobacteria</taxon>
        <taxon>Rhodobacterales</taxon>
        <taxon>Roseobacteraceae</taxon>
        <taxon>Litoreibacter</taxon>
    </lineage>
</organism>
<gene>
    <name evidence="2" type="ORF">SAMN04488001_0279</name>
</gene>
<proteinExistence type="predicted"/>
<dbReference type="EMBL" id="FNOI01000001">
    <property type="protein sequence ID" value="SDW09928.1"/>
    <property type="molecule type" value="Genomic_DNA"/>
</dbReference>
<name>A0A1H2QSN2_9RHOB</name>
<dbReference type="InterPro" id="IPR036390">
    <property type="entry name" value="WH_DNA-bd_sf"/>
</dbReference>
<dbReference type="PANTHER" id="PTHR33221">
    <property type="entry name" value="WINGED HELIX-TURN-HELIX TRANSCRIPTIONAL REGULATOR, RRF2 FAMILY"/>
    <property type="match status" value="1"/>
</dbReference>
<dbReference type="NCBIfam" id="TIGR00738">
    <property type="entry name" value="rrf2_super"/>
    <property type="match status" value="1"/>
</dbReference>
<accession>A0A1H2QSN2</accession>
<dbReference type="Pfam" id="PF02082">
    <property type="entry name" value="Rrf2"/>
    <property type="match status" value="1"/>
</dbReference>
<dbReference type="STRING" id="670155.SAMN04488001_0279"/>
<dbReference type="GO" id="GO:0003677">
    <property type="term" value="F:DNA binding"/>
    <property type="evidence" value="ECO:0007669"/>
    <property type="project" value="UniProtKB-KW"/>
</dbReference>
<evidence type="ECO:0000313" key="3">
    <source>
        <dbReference type="Proteomes" id="UP000199441"/>
    </source>
</evidence>
<dbReference type="GO" id="GO:0005829">
    <property type="term" value="C:cytosol"/>
    <property type="evidence" value="ECO:0007669"/>
    <property type="project" value="TreeGrafter"/>
</dbReference>
<dbReference type="Gene3D" id="1.10.10.10">
    <property type="entry name" value="Winged helix-like DNA-binding domain superfamily/Winged helix DNA-binding domain"/>
    <property type="match status" value="1"/>
</dbReference>
<dbReference type="SUPFAM" id="SSF46785">
    <property type="entry name" value="Winged helix' DNA-binding domain"/>
    <property type="match status" value="1"/>
</dbReference>
<dbReference type="AlphaFoldDB" id="A0A1H2QSN2"/>
<keyword evidence="1" id="KW-0238">DNA-binding</keyword>
<dbReference type="GO" id="GO:0003700">
    <property type="term" value="F:DNA-binding transcription factor activity"/>
    <property type="evidence" value="ECO:0007669"/>
    <property type="project" value="TreeGrafter"/>
</dbReference>
<keyword evidence="3" id="KW-1185">Reference proteome</keyword>
<dbReference type="PROSITE" id="PS51197">
    <property type="entry name" value="HTH_RRF2_2"/>
    <property type="match status" value="1"/>
</dbReference>
<dbReference type="Proteomes" id="UP000199441">
    <property type="component" value="Unassembled WGS sequence"/>
</dbReference>